<keyword evidence="1" id="KW-1133">Transmembrane helix</keyword>
<dbReference type="AlphaFoldDB" id="A0AA39JX11"/>
<feature type="transmembrane region" description="Helical" evidence="1">
    <location>
        <begin position="21"/>
        <end position="39"/>
    </location>
</feature>
<reference evidence="2" key="1">
    <citation type="submission" date="2023-06" db="EMBL/GenBank/DDBJ databases">
        <authorList>
            <consortium name="Lawrence Berkeley National Laboratory"/>
            <person name="Ahrendt S."/>
            <person name="Sahu N."/>
            <person name="Indic B."/>
            <person name="Wong-Bajracharya J."/>
            <person name="Merenyi Z."/>
            <person name="Ke H.-M."/>
            <person name="Monk M."/>
            <person name="Kocsube S."/>
            <person name="Drula E."/>
            <person name="Lipzen A."/>
            <person name="Balint B."/>
            <person name="Henrissat B."/>
            <person name="Andreopoulos B."/>
            <person name="Martin F.M."/>
            <person name="Harder C.B."/>
            <person name="Rigling D."/>
            <person name="Ford K.L."/>
            <person name="Foster G.D."/>
            <person name="Pangilinan J."/>
            <person name="Papanicolaou A."/>
            <person name="Barry K."/>
            <person name="LaButti K."/>
            <person name="Viragh M."/>
            <person name="Koriabine M."/>
            <person name="Yan M."/>
            <person name="Riley R."/>
            <person name="Champramary S."/>
            <person name="Plett K.L."/>
            <person name="Tsai I.J."/>
            <person name="Slot J."/>
            <person name="Sipos G."/>
            <person name="Plett J."/>
            <person name="Nagy L.G."/>
            <person name="Grigoriev I.V."/>
        </authorList>
    </citation>
    <scope>NUCLEOTIDE SEQUENCE</scope>
    <source>
        <strain evidence="2">CCBAS 213</strain>
    </source>
</reference>
<sequence length="176" mass="19281">MPTLNASLRVASLVEASGVIYIAKLANVSLAIIGLLFVLEPPNLLNSNCTSIAEDSSMSYVENLSKASVAIIDLLEVFIPSCAVRLLWLNSALSKDKYMKEICESLENTLSLSTSLSVCVESEERRIARTSAWYAKGFACGIYSIVNDQMIKEAGRWHRDLLHLTGDVTYAVLGLY</sequence>
<dbReference type="RefSeq" id="XP_060327358.1">
    <property type="nucleotide sequence ID" value="XM_060480322.1"/>
</dbReference>
<dbReference type="GeneID" id="85363870"/>
<organism evidence="2 3">
    <name type="scientific">Armillaria tabescens</name>
    <name type="common">Ringless honey mushroom</name>
    <name type="synonym">Agaricus tabescens</name>
    <dbReference type="NCBI Taxonomy" id="1929756"/>
    <lineage>
        <taxon>Eukaryota</taxon>
        <taxon>Fungi</taxon>
        <taxon>Dikarya</taxon>
        <taxon>Basidiomycota</taxon>
        <taxon>Agaricomycotina</taxon>
        <taxon>Agaricomycetes</taxon>
        <taxon>Agaricomycetidae</taxon>
        <taxon>Agaricales</taxon>
        <taxon>Marasmiineae</taxon>
        <taxon>Physalacriaceae</taxon>
        <taxon>Desarmillaria</taxon>
    </lineage>
</organism>
<gene>
    <name evidence="2" type="ORF">EV420DRAFT_1750297</name>
</gene>
<protein>
    <submittedName>
        <fullName evidence="2">Uncharacterized protein</fullName>
    </submittedName>
</protein>
<dbReference type="Proteomes" id="UP001175211">
    <property type="component" value="Unassembled WGS sequence"/>
</dbReference>
<comment type="caution">
    <text evidence="2">The sequence shown here is derived from an EMBL/GenBank/DDBJ whole genome shotgun (WGS) entry which is preliminary data.</text>
</comment>
<name>A0AA39JX11_ARMTA</name>
<proteinExistence type="predicted"/>
<evidence type="ECO:0000313" key="3">
    <source>
        <dbReference type="Proteomes" id="UP001175211"/>
    </source>
</evidence>
<keyword evidence="3" id="KW-1185">Reference proteome</keyword>
<keyword evidence="1" id="KW-0472">Membrane</keyword>
<dbReference type="EMBL" id="JAUEPS010000035">
    <property type="protein sequence ID" value="KAK0450487.1"/>
    <property type="molecule type" value="Genomic_DNA"/>
</dbReference>
<accession>A0AA39JX11</accession>
<feature type="transmembrane region" description="Helical" evidence="1">
    <location>
        <begin position="67"/>
        <end position="88"/>
    </location>
</feature>
<keyword evidence="1" id="KW-0812">Transmembrane</keyword>
<evidence type="ECO:0000256" key="1">
    <source>
        <dbReference type="SAM" id="Phobius"/>
    </source>
</evidence>
<evidence type="ECO:0000313" key="2">
    <source>
        <dbReference type="EMBL" id="KAK0450487.1"/>
    </source>
</evidence>